<evidence type="ECO:0000313" key="4">
    <source>
        <dbReference type="Proteomes" id="UP000298061"/>
    </source>
</evidence>
<dbReference type="OrthoDB" id="2564904at2759"/>
<reference evidence="3 4" key="1">
    <citation type="submission" date="2019-02" db="EMBL/GenBank/DDBJ databases">
        <title>Genome sequencing of the rare red list fungi Hericium alpestre (H. flagellum).</title>
        <authorList>
            <person name="Buettner E."/>
            <person name="Kellner H."/>
        </authorList>
    </citation>
    <scope>NUCLEOTIDE SEQUENCE [LARGE SCALE GENOMIC DNA]</scope>
    <source>
        <strain evidence="3 4">DSM 108284</strain>
    </source>
</reference>
<keyword evidence="4" id="KW-1185">Reference proteome</keyword>
<evidence type="ECO:0000256" key="1">
    <source>
        <dbReference type="SAM" id="MobiDB-lite"/>
    </source>
</evidence>
<evidence type="ECO:0000256" key="2">
    <source>
        <dbReference type="SAM" id="SignalP"/>
    </source>
</evidence>
<dbReference type="STRING" id="135208.A0A4Y9ZPM1"/>
<protein>
    <recommendedName>
        <fullName evidence="5">Macrofage activating glycoprotein</fullName>
    </recommendedName>
</protein>
<feature type="chain" id="PRO_5021508277" description="Macrofage activating glycoprotein" evidence="2">
    <location>
        <begin position="20"/>
        <end position="282"/>
    </location>
</feature>
<dbReference type="Proteomes" id="UP000298061">
    <property type="component" value="Unassembled WGS sequence"/>
</dbReference>
<feature type="signal peptide" evidence="2">
    <location>
        <begin position="1"/>
        <end position="19"/>
    </location>
</feature>
<feature type="compositionally biased region" description="Low complexity" evidence="1">
    <location>
        <begin position="229"/>
        <end position="248"/>
    </location>
</feature>
<feature type="region of interest" description="Disordered" evidence="1">
    <location>
        <begin position="27"/>
        <end position="48"/>
    </location>
</feature>
<feature type="region of interest" description="Disordered" evidence="1">
    <location>
        <begin position="221"/>
        <end position="260"/>
    </location>
</feature>
<sequence length="282" mass="29196">MFVKAFGSALSLSVVAVVAQTYSATYTPGNAPDQTQQGQVGTNKCGNGSDQKSKCQNAYLNSLDDWCVFAPPEPGADSVIGNTERIEVAWCMKPGYGTRVIPDGTVLGAHFVQTPDYVQITGTGDLTKINVPAGDQGGELDPHGADGNGGNPIGGLVFSSAFGQMEQLHEWTNFVSEKEFCFRGCKDGPNAPALCQHIYDTMGCDWNMPGNYAGGSFDQCKGDSGEAPTSTSTSKTGSSRTSGPSSGTAKPTTATDANSAPGMNAPGFGAVLALFSFGLLAF</sequence>
<evidence type="ECO:0008006" key="5">
    <source>
        <dbReference type="Google" id="ProtNLM"/>
    </source>
</evidence>
<accession>A0A4Y9ZPM1</accession>
<dbReference type="EMBL" id="SFCI01001284">
    <property type="protein sequence ID" value="TFY76200.1"/>
    <property type="molecule type" value="Genomic_DNA"/>
</dbReference>
<organism evidence="3 4">
    <name type="scientific">Hericium alpestre</name>
    <dbReference type="NCBI Taxonomy" id="135208"/>
    <lineage>
        <taxon>Eukaryota</taxon>
        <taxon>Fungi</taxon>
        <taxon>Dikarya</taxon>
        <taxon>Basidiomycota</taxon>
        <taxon>Agaricomycotina</taxon>
        <taxon>Agaricomycetes</taxon>
        <taxon>Russulales</taxon>
        <taxon>Hericiaceae</taxon>
        <taxon>Hericium</taxon>
    </lineage>
</organism>
<keyword evidence="2" id="KW-0732">Signal</keyword>
<dbReference type="AlphaFoldDB" id="A0A4Y9ZPM1"/>
<comment type="caution">
    <text evidence="3">The sequence shown here is derived from an EMBL/GenBank/DDBJ whole genome shotgun (WGS) entry which is preliminary data.</text>
</comment>
<gene>
    <name evidence="3" type="ORF">EWM64_g7812</name>
</gene>
<feature type="compositionally biased region" description="Polar residues" evidence="1">
    <location>
        <begin position="249"/>
        <end position="258"/>
    </location>
</feature>
<proteinExistence type="predicted"/>
<name>A0A4Y9ZPM1_9AGAM</name>
<evidence type="ECO:0000313" key="3">
    <source>
        <dbReference type="EMBL" id="TFY76200.1"/>
    </source>
</evidence>